<evidence type="ECO:0000256" key="2">
    <source>
        <dbReference type="ARBA" id="ARBA00023172"/>
    </source>
</evidence>
<comment type="function">
    <text evidence="3">With LigD forms a non-homologous end joining (NHEJ) DNA repair enzyme, which repairs dsDNA breaks with reduced fidelity. Binds linear dsDNA with 5'- and 3'- overhangs but not closed circular dsDNA nor ssDNA. Recruits and stimulates the ligase activity of LigD.</text>
</comment>
<feature type="compositionally biased region" description="Basic and acidic residues" evidence="4">
    <location>
        <begin position="279"/>
        <end position="290"/>
    </location>
</feature>
<reference evidence="6 7" key="1">
    <citation type="submission" date="2022-06" db="EMBL/GenBank/DDBJ databases">
        <title>Genomic Encyclopedia of Type Strains, Phase I: the one thousand microbial genomes (KMG-I) project.</title>
        <authorList>
            <person name="Kyrpides N."/>
        </authorList>
    </citation>
    <scope>NUCLEOTIDE SEQUENCE [LARGE SCALE GENOMIC DNA]</scope>
    <source>
        <strain evidence="6 7">DSM 43889</strain>
    </source>
</reference>
<dbReference type="HAMAP" id="MF_01875">
    <property type="entry name" value="Prokaryotic_Ku"/>
    <property type="match status" value="1"/>
</dbReference>
<dbReference type="PIRSF" id="PIRSF006493">
    <property type="entry name" value="Prok_Ku"/>
    <property type="match status" value="1"/>
</dbReference>
<evidence type="ECO:0000256" key="1">
    <source>
        <dbReference type="ARBA" id="ARBA00023125"/>
    </source>
</evidence>
<dbReference type="Pfam" id="PF02735">
    <property type="entry name" value="Ku"/>
    <property type="match status" value="1"/>
</dbReference>
<evidence type="ECO:0000313" key="7">
    <source>
        <dbReference type="Proteomes" id="UP000791080"/>
    </source>
</evidence>
<comment type="similarity">
    <text evidence="3">Belongs to the prokaryotic Ku family.</text>
</comment>
<dbReference type="InterPro" id="IPR009187">
    <property type="entry name" value="Prok_Ku"/>
</dbReference>
<comment type="subunit">
    <text evidence="3">Homodimer. Interacts with LigD.</text>
</comment>
<name>A0ABT1JGV0_ACTCY</name>
<comment type="caution">
    <text evidence="6">The sequence shown here is derived from an EMBL/GenBank/DDBJ whole genome shotgun (WGS) entry which is preliminary data.</text>
</comment>
<accession>A0ABT1JGV0</accession>
<proteinExistence type="inferred from homology"/>
<feature type="domain" description="Ku" evidence="5">
    <location>
        <begin position="52"/>
        <end position="180"/>
    </location>
</feature>
<keyword evidence="2 3" id="KW-0233">DNA recombination</keyword>
<protein>
    <recommendedName>
        <fullName evidence="3">Non-homologous end joining protein Ku</fullName>
    </recommendedName>
</protein>
<dbReference type="RefSeq" id="WP_026418383.1">
    <property type="nucleotide sequence ID" value="NZ_AUBJ02000001.1"/>
</dbReference>
<evidence type="ECO:0000256" key="4">
    <source>
        <dbReference type="SAM" id="MobiDB-lite"/>
    </source>
</evidence>
<gene>
    <name evidence="3" type="primary">ku</name>
    <name evidence="6" type="ORF">G443_001962</name>
</gene>
<sequence length="305" mass="34582">MRSLWRGAVSFGLVTVAVRLYRATEEHDFRFHQVHREDGGRIRYQRVCSVCGKQVGNEDIAKGYEFEDGRMVMLGPEDFESLPIKTEHAIEVLEFVPAAEVDPIFFQKSYYLEPDKAAVRPYVLLRRALEEADLLAVVKITLRQRETLAMLRARNDVLVLHTMLWPDEVRKPEFSFLSQDVEIRPQELQMASSLVQSMAGDFEPDQFSDDYREALGELISAKAEGAEIPERPEPEREGEVIDLMTALERSVEQARTSRDGTGDQDRRTSRGRSGGGGKKKAEKEQDEKTTRSGSTRRTGGRKSSA</sequence>
<dbReference type="Gene3D" id="2.40.290.10">
    <property type="match status" value="1"/>
</dbReference>
<dbReference type="Proteomes" id="UP000791080">
    <property type="component" value="Unassembled WGS sequence"/>
</dbReference>
<organism evidence="6 7">
    <name type="scientific">Actinoalloteichus caeruleus DSM 43889</name>
    <dbReference type="NCBI Taxonomy" id="1120930"/>
    <lineage>
        <taxon>Bacteria</taxon>
        <taxon>Bacillati</taxon>
        <taxon>Actinomycetota</taxon>
        <taxon>Actinomycetes</taxon>
        <taxon>Pseudonocardiales</taxon>
        <taxon>Pseudonocardiaceae</taxon>
        <taxon>Actinoalloteichus</taxon>
        <taxon>Actinoalloteichus cyanogriseus</taxon>
    </lineage>
</organism>
<evidence type="ECO:0000256" key="3">
    <source>
        <dbReference type="HAMAP-Rule" id="MF_01875"/>
    </source>
</evidence>
<feature type="compositionally biased region" description="Basic and acidic residues" evidence="4">
    <location>
        <begin position="249"/>
        <end position="268"/>
    </location>
</feature>
<evidence type="ECO:0000313" key="6">
    <source>
        <dbReference type="EMBL" id="MCP2331692.1"/>
    </source>
</evidence>
<dbReference type="SMART" id="SM00559">
    <property type="entry name" value="Ku78"/>
    <property type="match status" value="1"/>
</dbReference>
<keyword evidence="3" id="KW-0234">DNA repair</keyword>
<keyword evidence="3" id="KW-0227">DNA damage</keyword>
<dbReference type="NCBIfam" id="TIGR02772">
    <property type="entry name" value="Ku_bact"/>
    <property type="match status" value="1"/>
</dbReference>
<evidence type="ECO:0000259" key="5">
    <source>
        <dbReference type="SMART" id="SM00559"/>
    </source>
</evidence>
<keyword evidence="7" id="KW-1185">Reference proteome</keyword>
<dbReference type="InterPro" id="IPR006164">
    <property type="entry name" value="DNA_bd_Ku70/Ku80"/>
</dbReference>
<dbReference type="EMBL" id="AUBJ02000001">
    <property type="protein sequence ID" value="MCP2331692.1"/>
    <property type="molecule type" value="Genomic_DNA"/>
</dbReference>
<dbReference type="CDD" id="cd00789">
    <property type="entry name" value="KU_like"/>
    <property type="match status" value="1"/>
</dbReference>
<dbReference type="PANTHER" id="PTHR41251:SF1">
    <property type="entry name" value="NON-HOMOLOGOUS END JOINING PROTEIN KU"/>
    <property type="match status" value="1"/>
</dbReference>
<dbReference type="SUPFAM" id="SSF100939">
    <property type="entry name" value="SPOC domain-like"/>
    <property type="match status" value="1"/>
</dbReference>
<keyword evidence="1 3" id="KW-0238">DNA-binding</keyword>
<feature type="region of interest" description="Disordered" evidence="4">
    <location>
        <begin position="246"/>
        <end position="305"/>
    </location>
</feature>
<dbReference type="InterPro" id="IPR016194">
    <property type="entry name" value="SPOC-like_C_dom_sf"/>
</dbReference>
<dbReference type="PANTHER" id="PTHR41251">
    <property type="entry name" value="NON-HOMOLOGOUS END JOINING PROTEIN KU"/>
    <property type="match status" value="1"/>
</dbReference>